<proteinExistence type="predicted"/>
<comment type="caution">
    <text evidence="2">The sequence shown here is derived from an EMBL/GenBank/DDBJ whole genome shotgun (WGS) entry which is preliminary data.</text>
</comment>
<accession>A0AAV1QCU6</accession>
<dbReference type="Proteomes" id="UP001314229">
    <property type="component" value="Unassembled WGS sequence"/>
</dbReference>
<feature type="transmembrane region" description="Helical" evidence="1">
    <location>
        <begin position="47"/>
        <end position="69"/>
    </location>
</feature>
<dbReference type="AlphaFoldDB" id="A0AAV1QCU6"/>
<keyword evidence="1" id="KW-0812">Transmembrane</keyword>
<dbReference type="EMBL" id="CAWUFR010000786">
    <property type="protein sequence ID" value="CAK6981190.1"/>
    <property type="molecule type" value="Genomic_DNA"/>
</dbReference>
<gene>
    <name evidence="2" type="ORF">FSCOSCO3_A008440</name>
</gene>
<keyword evidence="1" id="KW-0472">Membrane</keyword>
<sequence length="108" mass="12112">METDGQTDIEDLQAAAQCEEAEDTFDVSSKSCLSDDELYQASLLTEIISRAISQMLAALLFTVAHYPIITCSRSTLRSQYHLQMRARTIGAKLLIAEQQMQLMCRVHV</sequence>
<keyword evidence="1" id="KW-1133">Transmembrane helix</keyword>
<organism evidence="2 3">
    <name type="scientific">Scomber scombrus</name>
    <name type="common">Atlantic mackerel</name>
    <name type="synonym">Scomber vernalis</name>
    <dbReference type="NCBI Taxonomy" id="13677"/>
    <lineage>
        <taxon>Eukaryota</taxon>
        <taxon>Metazoa</taxon>
        <taxon>Chordata</taxon>
        <taxon>Craniata</taxon>
        <taxon>Vertebrata</taxon>
        <taxon>Euteleostomi</taxon>
        <taxon>Actinopterygii</taxon>
        <taxon>Neopterygii</taxon>
        <taxon>Teleostei</taxon>
        <taxon>Neoteleostei</taxon>
        <taxon>Acanthomorphata</taxon>
        <taxon>Pelagiaria</taxon>
        <taxon>Scombriformes</taxon>
        <taxon>Scombridae</taxon>
        <taxon>Scomber</taxon>
    </lineage>
</organism>
<keyword evidence="3" id="KW-1185">Reference proteome</keyword>
<name>A0AAV1QCU6_SCOSC</name>
<evidence type="ECO:0000313" key="2">
    <source>
        <dbReference type="EMBL" id="CAK6981190.1"/>
    </source>
</evidence>
<evidence type="ECO:0000313" key="3">
    <source>
        <dbReference type="Proteomes" id="UP001314229"/>
    </source>
</evidence>
<evidence type="ECO:0000256" key="1">
    <source>
        <dbReference type="SAM" id="Phobius"/>
    </source>
</evidence>
<protein>
    <submittedName>
        <fullName evidence="2">Uncharacterized protein</fullName>
    </submittedName>
</protein>
<reference evidence="2 3" key="1">
    <citation type="submission" date="2024-01" db="EMBL/GenBank/DDBJ databases">
        <authorList>
            <person name="Alioto T."/>
            <person name="Alioto T."/>
            <person name="Gomez Garrido J."/>
        </authorList>
    </citation>
    <scope>NUCLEOTIDE SEQUENCE [LARGE SCALE GENOMIC DNA]</scope>
</reference>